<dbReference type="SUPFAM" id="SSF52540">
    <property type="entry name" value="P-loop containing nucleoside triphosphate hydrolases"/>
    <property type="match status" value="1"/>
</dbReference>
<evidence type="ECO:0000256" key="2">
    <source>
        <dbReference type="ARBA" id="ARBA00022692"/>
    </source>
</evidence>
<keyword evidence="6 7" id="KW-0472">Membrane</keyword>
<dbReference type="CDD" id="cd18587">
    <property type="entry name" value="ABC_6TM_LapB_like"/>
    <property type="match status" value="1"/>
</dbReference>
<dbReference type="InterPro" id="IPR003593">
    <property type="entry name" value="AAA+_ATPase"/>
</dbReference>
<comment type="caution">
    <text evidence="11">The sequence shown here is derived from an EMBL/GenBank/DDBJ whole genome shotgun (WGS) entry which is preliminary data.</text>
</comment>
<dbReference type="PROSITE" id="PS50990">
    <property type="entry name" value="PEPTIDASE_C39"/>
    <property type="match status" value="1"/>
</dbReference>
<feature type="domain" description="ABC transmembrane type-1" evidence="9">
    <location>
        <begin position="171"/>
        <end position="449"/>
    </location>
</feature>
<feature type="transmembrane region" description="Helical" evidence="7">
    <location>
        <begin position="392"/>
        <end position="412"/>
    </location>
</feature>
<keyword evidence="12" id="KW-1185">Reference proteome</keyword>
<dbReference type="CDD" id="cd02421">
    <property type="entry name" value="Peptidase_C39_likeD"/>
    <property type="match status" value="1"/>
</dbReference>
<feature type="transmembrane region" description="Helical" evidence="7">
    <location>
        <begin position="205"/>
        <end position="225"/>
    </location>
</feature>
<keyword evidence="4" id="KW-0067">ATP-binding</keyword>
<sequence>MNSEALAGVSQEKSQRQHDPLLECLLSLAKREHRQCSATSLVAGLPLVDNRLSPDLFVRAAKRAGLSAKVAKRTLAEIPSLVLPVVLLLEDNQAVVLLKREDSGDLLLLDTATDGRVTLSADELAKSYTGYCIFCKPEHRYDERTLELARQHDGHWFWRVIGKSWRIYRDVLVASVLINLFALANPLFVMNVYDRVVPNAALETLWVLAIGVMLVYGFDLILKLLRNYFIEVAGKKADVQLSAYIFERVLGARYEEHPQSVGVFASQLREFESIRSFITSSTVTAFVDLPFTVLFLVVIAYLGGPLVLVPLSAIPIILIFSWYMQRKLGFAVEETYRSSAQKNATLVETLTALETVKLIGAEGRLQRSWEKSVGHLAQWGQRVKLLTSTTTAGAGMVQQVAGVVVVIVGVYQIAERDLTMGGLIACVMLAARAMAPMAQVSGLMVNFHQTKTALESLDAIVNKPQERDDDKPFVARSQLKGKITFDKVTFSYPGEKQTAVEQVSFTIDAGEHVAIIGRIGSGKTTLQKLMTGLYRPSQGAVLIDGVDQSQIDPADLRAHIGSVPQDVTLFFGSVRENILYGNPMATDEDVIRAAQISGVSEFVNAHPNGLDRQVGERGSALSGGQRQSIAIARAVLNQPPIYILDEPSTAMDNSTEERLKRHLTQTCDGKTLIVVTHKTSLLTLVDRIIVLDQGRLIADGPKDSVLEALKKGQLRVSPAH</sequence>
<dbReference type="EMBL" id="JBHSCX010000010">
    <property type="protein sequence ID" value="MFC4362821.1"/>
    <property type="molecule type" value="Genomic_DNA"/>
</dbReference>
<gene>
    <name evidence="11" type="ORF">ACFOX3_10930</name>
</gene>
<evidence type="ECO:0000256" key="6">
    <source>
        <dbReference type="ARBA" id="ARBA00023136"/>
    </source>
</evidence>
<accession>A0ABV8V4K0</accession>
<keyword evidence="3" id="KW-0547">Nucleotide-binding</keyword>
<dbReference type="PROSITE" id="PS50929">
    <property type="entry name" value="ABC_TM1F"/>
    <property type="match status" value="1"/>
</dbReference>
<dbReference type="Gene3D" id="1.20.1560.10">
    <property type="entry name" value="ABC transporter type 1, transmembrane domain"/>
    <property type="match status" value="1"/>
</dbReference>
<name>A0ABV8V4K0_9GAMM</name>
<evidence type="ECO:0000259" key="9">
    <source>
        <dbReference type="PROSITE" id="PS50929"/>
    </source>
</evidence>
<reference evidence="12" key="1">
    <citation type="journal article" date="2019" name="Int. J. Syst. Evol. Microbiol.">
        <title>The Global Catalogue of Microorganisms (GCM) 10K type strain sequencing project: providing services to taxonomists for standard genome sequencing and annotation.</title>
        <authorList>
            <consortium name="The Broad Institute Genomics Platform"/>
            <consortium name="The Broad Institute Genome Sequencing Center for Infectious Disease"/>
            <person name="Wu L."/>
            <person name="Ma J."/>
        </authorList>
    </citation>
    <scope>NUCLEOTIDE SEQUENCE [LARGE SCALE GENOMIC DNA]</scope>
    <source>
        <strain evidence="12">CECT 8570</strain>
    </source>
</reference>
<keyword evidence="5 7" id="KW-1133">Transmembrane helix</keyword>
<dbReference type="SMART" id="SM00382">
    <property type="entry name" value="AAA"/>
    <property type="match status" value="1"/>
</dbReference>
<dbReference type="InterPro" id="IPR039421">
    <property type="entry name" value="Type_1_exporter"/>
</dbReference>
<feature type="domain" description="ABC transporter" evidence="8">
    <location>
        <begin position="483"/>
        <end position="718"/>
    </location>
</feature>
<dbReference type="Pfam" id="PF03412">
    <property type="entry name" value="Peptidase_C39"/>
    <property type="match status" value="1"/>
</dbReference>
<evidence type="ECO:0000259" key="8">
    <source>
        <dbReference type="PROSITE" id="PS50893"/>
    </source>
</evidence>
<dbReference type="InterPro" id="IPR005074">
    <property type="entry name" value="Peptidase_C39"/>
</dbReference>
<evidence type="ECO:0000256" key="5">
    <source>
        <dbReference type="ARBA" id="ARBA00022989"/>
    </source>
</evidence>
<dbReference type="Proteomes" id="UP001595840">
    <property type="component" value="Unassembled WGS sequence"/>
</dbReference>
<feature type="transmembrane region" description="Helical" evidence="7">
    <location>
        <begin position="277"/>
        <end position="301"/>
    </location>
</feature>
<dbReference type="InterPro" id="IPR017750">
    <property type="entry name" value="ATPase_T1SS"/>
</dbReference>
<feature type="transmembrane region" description="Helical" evidence="7">
    <location>
        <begin position="307"/>
        <end position="324"/>
    </location>
</feature>
<dbReference type="CDD" id="cd03245">
    <property type="entry name" value="ABCC_bacteriocin_exporters"/>
    <property type="match status" value="1"/>
</dbReference>
<dbReference type="InterPro" id="IPR036640">
    <property type="entry name" value="ABC1_TM_sf"/>
</dbReference>
<dbReference type="PANTHER" id="PTHR24221">
    <property type="entry name" value="ATP-BINDING CASSETTE SUB-FAMILY B"/>
    <property type="match status" value="1"/>
</dbReference>
<evidence type="ECO:0000256" key="1">
    <source>
        <dbReference type="ARBA" id="ARBA00004651"/>
    </source>
</evidence>
<dbReference type="Gene3D" id="3.90.70.10">
    <property type="entry name" value="Cysteine proteinases"/>
    <property type="match status" value="1"/>
</dbReference>
<dbReference type="RefSeq" id="WP_290262186.1">
    <property type="nucleotide sequence ID" value="NZ_JAUFQG010000004.1"/>
</dbReference>
<dbReference type="Pfam" id="PF00005">
    <property type="entry name" value="ABC_tran"/>
    <property type="match status" value="1"/>
</dbReference>
<keyword evidence="2 7" id="KW-0812">Transmembrane</keyword>
<dbReference type="PROSITE" id="PS50893">
    <property type="entry name" value="ABC_TRANSPORTER_2"/>
    <property type="match status" value="1"/>
</dbReference>
<evidence type="ECO:0000259" key="10">
    <source>
        <dbReference type="PROSITE" id="PS50990"/>
    </source>
</evidence>
<proteinExistence type="predicted"/>
<comment type="subcellular location">
    <subcellularLocation>
        <location evidence="1">Cell membrane</location>
        <topology evidence="1">Multi-pass membrane protein</topology>
    </subcellularLocation>
</comment>
<dbReference type="InterPro" id="IPR027417">
    <property type="entry name" value="P-loop_NTPase"/>
</dbReference>
<dbReference type="Pfam" id="PF00664">
    <property type="entry name" value="ABC_membrane"/>
    <property type="match status" value="1"/>
</dbReference>
<evidence type="ECO:0000313" key="12">
    <source>
        <dbReference type="Proteomes" id="UP001595840"/>
    </source>
</evidence>
<evidence type="ECO:0000256" key="7">
    <source>
        <dbReference type="SAM" id="Phobius"/>
    </source>
</evidence>
<dbReference type="NCBIfam" id="TIGR03375">
    <property type="entry name" value="type_I_sec_LssB"/>
    <property type="match status" value="1"/>
</dbReference>
<dbReference type="PANTHER" id="PTHR24221:SF248">
    <property type="entry name" value="ABC TRANSPORTER TRANSMEMBRANE REGION"/>
    <property type="match status" value="1"/>
</dbReference>
<evidence type="ECO:0000256" key="3">
    <source>
        <dbReference type="ARBA" id="ARBA00022741"/>
    </source>
</evidence>
<dbReference type="SUPFAM" id="SSF90123">
    <property type="entry name" value="ABC transporter transmembrane region"/>
    <property type="match status" value="1"/>
</dbReference>
<organism evidence="11 12">
    <name type="scientific">Simiduia curdlanivorans</name>
    <dbReference type="NCBI Taxonomy" id="1492769"/>
    <lineage>
        <taxon>Bacteria</taxon>
        <taxon>Pseudomonadati</taxon>
        <taxon>Pseudomonadota</taxon>
        <taxon>Gammaproteobacteria</taxon>
        <taxon>Cellvibrionales</taxon>
        <taxon>Cellvibrionaceae</taxon>
        <taxon>Simiduia</taxon>
    </lineage>
</organism>
<evidence type="ECO:0000313" key="11">
    <source>
        <dbReference type="EMBL" id="MFC4362821.1"/>
    </source>
</evidence>
<feature type="transmembrane region" description="Helical" evidence="7">
    <location>
        <begin position="171"/>
        <end position="193"/>
    </location>
</feature>
<protein>
    <submittedName>
        <fullName evidence="11">Type I secretion system permease/ATPase</fullName>
    </submittedName>
</protein>
<feature type="domain" description="Peptidase C39" evidence="10">
    <location>
        <begin position="11"/>
        <end position="135"/>
    </location>
</feature>
<evidence type="ECO:0000256" key="4">
    <source>
        <dbReference type="ARBA" id="ARBA00022840"/>
    </source>
</evidence>
<dbReference type="Gene3D" id="3.40.50.300">
    <property type="entry name" value="P-loop containing nucleotide triphosphate hydrolases"/>
    <property type="match status" value="1"/>
</dbReference>
<dbReference type="InterPro" id="IPR003439">
    <property type="entry name" value="ABC_transporter-like_ATP-bd"/>
</dbReference>
<dbReference type="InterPro" id="IPR011527">
    <property type="entry name" value="ABC1_TM_dom"/>
</dbReference>